<evidence type="ECO:0000313" key="1">
    <source>
        <dbReference type="EMBL" id="RQH19818.1"/>
    </source>
</evidence>
<reference evidence="1 2" key="1">
    <citation type="journal article" date="2018" name="ACS Chem. Biol.">
        <title>Ketoreductase domain dysfunction expands chemodiversity: malyngamide biosynthesis in the cyanobacterium Okeania hirsuta.</title>
        <authorList>
            <person name="Moss N.A."/>
            <person name="Leao T."/>
            <person name="Rankin M."/>
            <person name="McCullough T.M."/>
            <person name="Qu P."/>
            <person name="Korobeynikov A."/>
            <person name="Smith J.L."/>
            <person name="Gerwick L."/>
            <person name="Gerwick W.H."/>
        </authorList>
    </citation>
    <scope>NUCLEOTIDE SEQUENCE [LARGE SCALE GENOMIC DNA]</scope>
    <source>
        <strain evidence="1 2">PAB10Feb10-1</strain>
    </source>
</reference>
<evidence type="ECO:0000313" key="2">
    <source>
        <dbReference type="Proteomes" id="UP000269154"/>
    </source>
</evidence>
<organism evidence="1 2">
    <name type="scientific">Okeania hirsuta</name>
    <dbReference type="NCBI Taxonomy" id="1458930"/>
    <lineage>
        <taxon>Bacteria</taxon>
        <taxon>Bacillati</taxon>
        <taxon>Cyanobacteriota</taxon>
        <taxon>Cyanophyceae</taxon>
        <taxon>Oscillatoriophycideae</taxon>
        <taxon>Oscillatoriales</taxon>
        <taxon>Microcoleaceae</taxon>
        <taxon>Okeania</taxon>
    </lineage>
</organism>
<protein>
    <submittedName>
        <fullName evidence="1">Uncharacterized protein</fullName>
    </submittedName>
</protein>
<proteinExistence type="predicted"/>
<dbReference type="EMBL" id="RCBY01000433">
    <property type="protein sequence ID" value="RQH19818.1"/>
    <property type="molecule type" value="Genomic_DNA"/>
</dbReference>
<gene>
    <name evidence="1" type="ORF">D5R40_32290</name>
</gene>
<name>A0A3N6NPW9_9CYAN</name>
<accession>A0A3N6NPW9</accession>
<dbReference type="RefSeq" id="WP_124155761.1">
    <property type="nucleotide sequence ID" value="NZ_CAWOLW010000372.1"/>
</dbReference>
<comment type="caution">
    <text evidence="1">The sequence shown here is derived from an EMBL/GenBank/DDBJ whole genome shotgun (WGS) entry which is preliminary data.</text>
</comment>
<keyword evidence="2" id="KW-1185">Reference proteome</keyword>
<dbReference type="AlphaFoldDB" id="A0A3N6NPW9"/>
<sequence>MKNENRFYYGAFMLISSDFALFTRDYLPDNAMIGERVTEEDGITNTNGKMLWEISPGHFDDITGEFVLRRKRLDNPWILF</sequence>
<dbReference type="Proteomes" id="UP000269154">
    <property type="component" value="Unassembled WGS sequence"/>
</dbReference>